<dbReference type="SUPFAM" id="SSF54593">
    <property type="entry name" value="Glyoxalase/Bleomycin resistance protein/Dihydroxybiphenyl dioxygenase"/>
    <property type="match status" value="1"/>
</dbReference>
<name>A0A8H8S346_9HELO</name>
<proteinExistence type="predicted"/>
<organism evidence="3 4">
    <name type="scientific">Lachnellula occidentalis</name>
    <dbReference type="NCBI Taxonomy" id="215460"/>
    <lineage>
        <taxon>Eukaryota</taxon>
        <taxon>Fungi</taxon>
        <taxon>Dikarya</taxon>
        <taxon>Ascomycota</taxon>
        <taxon>Pezizomycotina</taxon>
        <taxon>Leotiomycetes</taxon>
        <taxon>Helotiales</taxon>
        <taxon>Lachnaceae</taxon>
        <taxon>Lachnellula</taxon>
    </lineage>
</organism>
<protein>
    <submittedName>
        <fullName evidence="3">Metapyrocatechase</fullName>
    </submittedName>
</protein>
<dbReference type="GO" id="GO:0046491">
    <property type="term" value="P:L-methylmalonyl-CoA metabolic process"/>
    <property type="evidence" value="ECO:0007669"/>
    <property type="project" value="TreeGrafter"/>
</dbReference>
<evidence type="ECO:0000313" key="3">
    <source>
        <dbReference type="EMBL" id="TVY45763.1"/>
    </source>
</evidence>
<comment type="caution">
    <text evidence="3">The sequence shown here is derived from an EMBL/GenBank/DDBJ whole genome shotgun (WGS) entry which is preliminary data.</text>
</comment>
<dbReference type="AlphaFoldDB" id="A0A8H8S346"/>
<evidence type="ECO:0000256" key="1">
    <source>
        <dbReference type="ARBA" id="ARBA00022723"/>
    </source>
</evidence>
<dbReference type="EMBL" id="QGMI01000179">
    <property type="protein sequence ID" value="TVY45763.1"/>
    <property type="molecule type" value="Genomic_DNA"/>
</dbReference>
<reference evidence="3 4" key="1">
    <citation type="submission" date="2018-05" db="EMBL/GenBank/DDBJ databases">
        <title>Genome sequencing and assembly of the regulated plant pathogen Lachnellula willkommii and related sister species for the development of diagnostic species identification markers.</title>
        <authorList>
            <person name="Giroux E."/>
            <person name="Bilodeau G."/>
        </authorList>
    </citation>
    <scope>NUCLEOTIDE SEQUENCE [LARGE SCALE GENOMIC DNA]</scope>
    <source>
        <strain evidence="3 4">CBS 160.35</strain>
    </source>
</reference>
<dbReference type="Pfam" id="PF00903">
    <property type="entry name" value="Glyoxalase"/>
    <property type="match status" value="1"/>
</dbReference>
<dbReference type="FunFam" id="3.10.180.10:FF:000039">
    <property type="entry name" value="Trihydroxytoluene oxygenase (AFU_orthologue AFUA_8G02470)"/>
    <property type="match status" value="1"/>
</dbReference>
<feature type="domain" description="VOC" evidence="2">
    <location>
        <begin position="203"/>
        <end position="332"/>
    </location>
</feature>
<feature type="non-terminal residue" evidence="3">
    <location>
        <position position="364"/>
    </location>
</feature>
<evidence type="ECO:0000259" key="2">
    <source>
        <dbReference type="PROSITE" id="PS51819"/>
    </source>
</evidence>
<dbReference type="PANTHER" id="PTHR43048:SF3">
    <property type="entry name" value="METHYLMALONYL-COA EPIMERASE, MITOCHONDRIAL"/>
    <property type="match status" value="1"/>
</dbReference>
<dbReference type="GO" id="GO:0005739">
    <property type="term" value="C:mitochondrion"/>
    <property type="evidence" value="ECO:0007669"/>
    <property type="project" value="TreeGrafter"/>
</dbReference>
<dbReference type="GO" id="GO:0004493">
    <property type="term" value="F:methylmalonyl-CoA epimerase activity"/>
    <property type="evidence" value="ECO:0007669"/>
    <property type="project" value="TreeGrafter"/>
</dbReference>
<dbReference type="Proteomes" id="UP000443090">
    <property type="component" value="Unassembled WGS sequence"/>
</dbReference>
<dbReference type="OrthoDB" id="3360610at2759"/>
<dbReference type="InterPro" id="IPR037523">
    <property type="entry name" value="VOC_core"/>
</dbReference>
<evidence type="ECO:0000313" key="4">
    <source>
        <dbReference type="Proteomes" id="UP000443090"/>
    </source>
</evidence>
<keyword evidence="4" id="KW-1185">Reference proteome</keyword>
<dbReference type="PANTHER" id="PTHR43048">
    <property type="entry name" value="METHYLMALONYL-COA EPIMERASE"/>
    <property type="match status" value="1"/>
</dbReference>
<accession>A0A8H8S346</accession>
<dbReference type="InterPro" id="IPR051785">
    <property type="entry name" value="MMCE/EMCE_epimerase"/>
</dbReference>
<sequence length="364" mass="40653">TSILLCIKRILPLLFHSTASFRTTKKFTMPSLTLPLPVVNTPQKIQLSRISHVYHEHPDLAKFKAFAQDFGFEEVGEVDGKIYYRGYGKDPYIHVASKSKGTGKEFGGAAFLAKTEEDFEKAAALPNAVKSDLSKAPGGGKMVSIPIPSGCHIHVVFGQQEREPARVVVSKTEVHKGAFNTSYEKARKGEFQRFKTGPAMIHKLGHLGFISKMWDQDVAFYTETFNFVPSDVLHAPGNADMDVMTFLHLDLGEEYSDHHTLFVARAPPDMPATIMHHTSYEVDDFDTQLLGHEHLLGKGYDLVWGVGRHVLGSQIFDYWKDPSGFTIEHYADGDLVNVHTQVLRQEDQGPNTLSVWGPDLPEVF</sequence>
<gene>
    <name evidence="3" type="primary">mcpII_2</name>
    <name evidence="3" type="ORF">LOCC1_G003460</name>
</gene>
<dbReference type="GO" id="GO:0046872">
    <property type="term" value="F:metal ion binding"/>
    <property type="evidence" value="ECO:0007669"/>
    <property type="project" value="UniProtKB-KW"/>
</dbReference>
<keyword evidence="1" id="KW-0479">Metal-binding</keyword>
<dbReference type="PROSITE" id="PS51819">
    <property type="entry name" value="VOC"/>
    <property type="match status" value="1"/>
</dbReference>
<dbReference type="Gene3D" id="3.10.180.10">
    <property type="entry name" value="2,3-Dihydroxybiphenyl 1,2-Dioxygenase, domain 1"/>
    <property type="match status" value="2"/>
</dbReference>
<dbReference type="InterPro" id="IPR004360">
    <property type="entry name" value="Glyas_Fos-R_dOase_dom"/>
</dbReference>
<dbReference type="InterPro" id="IPR029068">
    <property type="entry name" value="Glyas_Bleomycin-R_OHBP_Dase"/>
</dbReference>